<name>A0A0B6ZSL7_9EUPU</name>
<reference evidence="1" key="1">
    <citation type="submission" date="2014-12" db="EMBL/GenBank/DDBJ databases">
        <title>Insight into the proteome of Arion vulgaris.</title>
        <authorList>
            <person name="Aradska J."/>
            <person name="Bulat T."/>
            <person name="Smidak R."/>
            <person name="Sarate P."/>
            <person name="Gangsoo J."/>
            <person name="Sialana F."/>
            <person name="Bilban M."/>
            <person name="Lubec G."/>
        </authorList>
    </citation>
    <scope>NUCLEOTIDE SEQUENCE</scope>
    <source>
        <tissue evidence="1">Skin</tissue>
    </source>
</reference>
<gene>
    <name evidence="1" type="primary">ORF78052</name>
</gene>
<organism evidence="1">
    <name type="scientific">Arion vulgaris</name>
    <dbReference type="NCBI Taxonomy" id="1028688"/>
    <lineage>
        <taxon>Eukaryota</taxon>
        <taxon>Metazoa</taxon>
        <taxon>Spiralia</taxon>
        <taxon>Lophotrochozoa</taxon>
        <taxon>Mollusca</taxon>
        <taxon>Gastropoda</taxon>
        <taxon>Heterobranchia</taxon>
        <taxon>Euthyneura</taxon>
        <taxon>Panpulmonata</taxon>
        <taxon>Eupulmonata</taxon>
        <taxon>Stylommatophora</taxon>
        <taxon>Helicina</taxon>
        <taxon>Arionoidea</taxon>
        <taxon>Arionidae</taxon>
        <taxon>Arion</taxon>
    </lineage>
</organism>
<feature type="non-terminal residue" evidence="1">
    <location>
        <position position="1"/>
    </location>
</feature>
<proteinExistence type="predicted"/>
<dbReference type="AlphaFoldDB" id="A0A0B6ZSL7"/>
<dbReference type="EMBL" id="HACG01024497">
    <property type="protein sequence ID" value="CEK71362.1"/>
    <property type="molecule type" value="Transcribed_RNA"/>
</dbReference>
<accession>A0A0B6ZSL7</accession>
<evidence type="ECO:0000313" key="1">
    <source>
        <dbReference type="EMBL" id="CEK71362.1"/>
    </source>
</evidence>
<sequence length="79" mass="9030">AISTPDQSTDLNLHQNMTEVMYILHGASLVNSVQMCVESSQDTCTSVNVEMHLEPMGDMFYLRLTRDMMLSDPHNIYFM</sequence>
<protein>
    <submittedName>
        <fullName evidence="1">Uncharacterized protein</fullName>
    </submittedName>
</protein>